<comment type="similarity">
    <text evidence="2">Belongs to the metallo-beta-lactamase superfamily.</text>
</comment>
<dbReference type="SMART" id="SM00849">
    <property type="entry name" value="Lactamase_B"/>
    <property type="match status" value="1"/>
</dbReference>
<dbReference type="Proteomes" id="UP000638648">
    <property type="component" value="Unassembled WGS sequence"/>
</dbReference>
<dbReference type="AlphaFoldDB" id="A0A927MSV8"/>
<dbReference type="Pfam" id="PF00753">
    <property type="entry name" value="Lactamase_B"/>
    <property type="match status" value="1"/>
</dbReference>
<evidence type="ECO:0000256" key="3">
    <source>
        <dbReference type="ARBA" id="ARBA00022723"/>
    </source>
</evidence>
<organism evidence="7 8">
    <name type="scientific">Actinopolymorpha pittospori</name>
    <dbReference type="NCBI Taxonomy" id="648752"/>
    <lineage>
        <taxon>Bacteria</taxon>
        <taxon>Bacillati</taxon>
        <taxon>Actinomycetota</taxon>
        <taxon>Actinomycetes</taxon>
        <taxon>Propionibacteriales</taxon>
        <taxon>Actinopolymorphaceae</taxon>
        <taxon>Actinopolymorpha</taxon>
    </lineage>
</organism>
<dbReference type="InterPro" id="IPR001279">
    <property type="entry name" value="Metallo-B-lactamas"/>
</dbReference>
<dbReference type="PANTHER" id="PTHR42978:SF7">
    <property type="entry name" value="METALLO-HYDROLASE RV2300C-RELATED"/>
    <property type="match status" value="1"/>
</dbReference>
<name>A0A927MSV8_9ACTN</name>
<comment type="caution">
    <text evidence="7">The sequence shown here is derived from an EMBL/GenBank/DDBJ whole genome shotgun (WGS) entry which is preliminary data.</text>
</comment>
<evidence type="ECO:0000256" key="4">
    <source>
        <dbReference type="ARBA" id="ARBA00022801"/>
    </source>
</evidence>
<evidence type="ECO:0000256" key="2">
    <source>
        <dbReference type="ARBA" id="ARBA00007749"/>
    </source>
</evidence>
<protein>
    <submittedName>
        <fullName evidence="7">Glyoxylase-like metal-dependent hydrolase (Beta-lactamase superfamily II)</fullName>
    </submittedName>
</protein>
<accession>A0A927MSV8</accession>
<keyword evidence="4 7" id="KW-0378">Hydrolase</keyword>
<keyword evidence="3" id="KW-0479">Metal-binding</keyword>
<dbReference type="InterPro" id="IPR036866">
    <property type="entry name" value="RibonucZ/Hydroxyglut_hydro"/>
</dbReference>
<dbReference type="Gene3D" id="3.60.15.10">
    <property type="entry name" value="Ribonuclease Z/Hydroxyacylglutathione hydrolase-like"/>
    <property type="match status" value="1"/>
</dbReference>
<evidence type="ECO:0000259" key="6">
    <source>
        <dbReference type="SMART" id="SM00849"/>
    </source>
</evidence>
<comment type="cofactor">
    <cofactor evidence="1">
        <name>Zn(2+)</name>
        <dbReference type="ChEBI" id="CHEBI:29105"/>
    </cofactor>
</comment>
<reference evidence="7" key="1">
    <citation type="submission" date="2020-10" db="EMBL/GenBank/DDBJ databases">
        <title>Sequencing the genomes of 1000 actinobacteria strains.</title>
        <authorList>
            <person name="Klenk H.-P."/>
        </authorList>
    </citation>
    <scope>NUCLEOTIDE SEQUENCE</scope>
    <source>
        <strain evidence="7">DSM 45354</strain>
    </source>
</reference>
<dbReference type="PANTHER" id="PTHR42978">
    <property type="entry name" value="QUORUM-QUENCHING LACTONASE YTNP-RELATED-RELATED"/>
    <property type="match status" value="1"/>
</dbReference>
<keyword evidence="8" id="KW-1185">Reference proteome</keyword>
<dbReference type="GO" id="GO:0016787">
    <property type="term" value="F:hydrolase activity"/>
    <property type="evidence" value="ECO:0007669"/>
    <property type="project" value="UniProtKB-KW"/>
</dbReference>
<keyword evidence="5" id="KW-0862">Zinc</keyword>
<dbReference type="RefSeq" id="WP_192748820.1">
    <property type="nucleotide sequence ID" value="NZ_BAABJL010000190.1"/>
</dbReference>
<dbReference type="InterPro" id="IPR051013">
    <property type="entry name" value="MBL_superfamily_lactonases"/>
</dbReference>
<evidence type="ECO:0000256" key="5">
    <source>
        <dbReference type="ARBA" id="ARBA00022833"/>
    </source>
</evidence>
<feature type="domain" description="Metallo-beta-lactamase" evidence="6">
    <location>
        <begin position="26"/>
        <end position="213"/>
    </location>
</feature>
<evidence type="ECO:0000313" key="8">
    <source>
        <dbReference type="Proteomes" id="UP000638648"/>
    </source>
</evidence>
<evidence type="ECO:0000256" key="1">
    <source>
        <dbReference type="ARBA" id="ARBA00001947"/>
    </source>
</evidence>
<dbReference type="EMBL" id="JADBEM010000001">
    <property type="protein sequence ID" value="MBE1604228.1"/>
    <property type="molecule type" value="Genomic_DNA"/>
</dbReference>
<sequence>MDLARPRVETLLEGYRLGTDQGAVAFCAVNLVEGPDEQGTIRRIIVDTGHTGRRTDLDRALARRGLGRGDIDMVVCTHAHWDHVENIDIFDQARIVLHRNERRYLRSPHRNDHACPEWIGSVFERYDDRIREVEEGVQLLPGVEIVDAPGHSAGTIAVAVAGDDGAAVLTGDSIQNSTVARERRNALVFWSDELATQTIDKLVTIGDVIYPGHDLPFRIDANGKVEYVHDYRLTVTGVPAGEPGLKLDTSETFRQTIMPGIEEQRLPD</sequence>
<proteinExistence type="inferred from homology"/>
<gene>
    <name evidence="7" type="ORF">HEB94_001076</name>
</gene>
<dbReference type="SUPFAM" id="SSF56281">
    <property type="entry name" value="Metallo-hydrolase/oxidoreductase"/>
    <property type="match status" value="1"/>
</dbReference>
<dbReference type="GO" id="GO:0046872">
    <property type="term" value="F:metal ion binding"/>
    <property type="evidence" value="ECO:0007669"/>
    <property type="project" value="UniProtKB-KW"/>
</dbReference>
<evidence type="ECO:0000313" key="7">
    <source>
        <dbReference type="EMBL" id="MBE1604228.1"/>
    </source>
</evidence>